<proteinExistence type="predicted"/>
<dbReference type="Proteomes" id="UP000290253">
    <property type="component" value="Unassembled WGS sequence"/>
</dbReference>
<dbReference type="InterPro" id="IPR034660">
    <property type="entry name" value="DinB/YfiT-like"/>
</dbReference>
<dbReference type="SUPFAM" id="SSF109854">
    <property type="entry name" value="DinB/YfiT-like putative metalloenzymes"/>
    <property type="match status" value="1"/>
</dbReference>
<name>A0A4Q1SHV0_9BACT</name>
<dbReference type="EMBL" id="SDMK01000001">
    <property type="protein sequence ID" value="RXS96947.1"/>
    <property type="molecule type" value="Genomic_DNA"/>
</dbReference>
<reference evidence="2 3" key="1">
    <citation type="journal article" date="2016" name="Int. J. Syst. Evol. Microbiol.">
        <title>Acidipila dinghuensis sp. nov., an acidobacterium isolated from forest soil.</title>
        <authorList>
            <person name="Jiang Y.W."/>
            <person name="Wang J."/>
            <person name="Chen M.H."/>
            <person name="Lv Y.Y."/>
            <person name="Qiu L.H."/>
        </authorList>
    </citation>
    <scope>NUCLEOTIDE SEQUENCE [LARGE SCALE GENOMIC DNA]</scope>
    <source>
        <strain evidence="2 3">DHOF10</strain>
    </source>
</reference>
<evidence type="ECO:0000259" key="1">
    <source>
        <dbReference type="Pfam" id="PF12867"/>
    </source>
</evidence>
<organism evidence="2 3">
    <name type="scientific">Silvibacterium dinghuense</name>
    <dbReference type="NCBI Taxonomy" id="1560006"/>
    <lineage>
        <taxon>Bacteria</taxon>
        <taxon>Pseudomonadati</taxon>
        <taxon>Acidobacteriota</taxon>
        <taxon>Terriglobia</taxon>
        <taxon>Terriglobales</taxon>
        <taxon>Acidobacteriaceae</taxon>
        <taxon>Silvibacterium</taxon>
    </lineage>
</organism>
<accession>A0A4Q1SHV0</accession>
<dbReference type="OrthoDB" id="9798830at2"/>
<comment type="caution">
    <text evidence="2">The sequence shown here is derived from an EMBL/GenBank/DDBJ whole genome shotgun (WGS) entry which is preliminary data.</text>
</comment>
<evidence type="ECO:0000313" key="2">
    <source>
        <dbReference type="EMBL" id="RXS96947.1"/>
    </source>
</evidence>
<keyword evidence="3" id="KW-1185">Reference proteome</keyword>
<dbReference type="AlphaFoldDB" id="A0A4Q1SHV0"/>
<gene>
    <name evidence="2" type="ORF">ESZ00_03150</name>
</gene>
<evidence type="ECO:0000313" key="3">
    <source>
        <dbReference type="Proteomes" id="UP000290253"/>
    </source>
</evidence>
<sequence>MIGIQRPDTMNELQRNLIADGYGTPPPRILEALTETLVHTRVPGAPHTIYEELWHLAFWLELSLDWITGRPTPYPAHSAEGFPSPEDVADEPIIPLLRRFLDGLELASGMAADEATLERRFERPSRKGTLRLTVEDELLGLATHNAYHLGRIVLLRQILGAWPPPSGGDSW</sequence>
<dbReference type="Gene3D" id="1.20.120.450">
    <property type="entry name" value="dinb family like domain"/>
    <property type="match status" value="1"/>
</dbReference>
<feature type="domain" description="DinB-like" evidence="1">
    <location>
        <begin position="29"/>
        <end position="150"/>
    </location>
</feature>
<protein>
    <submittedName>
        <fullName evidence="2">DinB family protein</fullName>
    </submittedName>
</protein>
<dbReference type="Pfam" id="PF12867">
    <property type="entry name" value="DinB_2"/>
    <property type="match status" value="1"/>
</dbReference>
<dbReference type="InterPro" id="IPR024775">
    <property type="entry name" value="DinB-like"/>
</dbReference>